<dbReference type="InterPro" id="IPR004895">
    <property type="entry name" value="Prenylated_rab_accept_PRA1"/>
</dbReference>
<comment type="subcellular location">
    <subcellularLocation>
        <location evidence="2">Endomembrane system</location>
        <topology evidence="2">Multi-pass membrane protein</topology>
    </subcellularLocation>
    <subcellularLocation>
        <location evidence="7">Membrane</location>
        <topology evidence="7">Multi-pass membrane protein</topology>
    </subcellularLocation>
</comment>
<keyword evidence="7" id="KW-0813">Transport</keyword>
<evidence type="ECO:0000256" key="7">
    <source>
        <dbReference type="RuleBase" id="RU363107"/>
    </source>
</evidence>
<dbReference type="GO" id="GO:0005783">
    <property type="term" value="C:endoplasmic reticulum"/>
    <property type="evidence" value="ECO:0007669"/>
    <property type="project" value="TreeGrafter"/>
</dbReference>
<reference evidence="8 9" key="1">
    <citation type="journal article" date="2018" name="Sci. Data">
        <title>The draft genome sequence of cork oak.</title>
        <authorList>
            <person name="Ramos A.M."/>
            <person name="Usie A."/>
            <person name="Barbosa P."/>
            <person name="Barros P.M."/>
            <person name="Capote T."/>
            <person name="Chaves I."/>
            <person name="Simoes F."/>
            <person name="Abreu I."/>
            <person name="Carrasquinho I."/>
            <person name="Faro C."/>
            <person name="Guimaraes J.B."/>
            <person name="Mendonca D."/>
            <person name="Nobrega F."/>
            <person name="Rodrigues L."/>
            <person name="Saibo N.J.M."/>
            <person name="Varela M.C."/>
            <person name="Egas C."/>
            <person name="Matos J."/>
            <person name="Miguel C.M."/>
            <person name="Oliveira M.M."/>
            <person name="Ricardo C.P."/>
            <person name="Goncalves S."/>
        </authorList>
    </citation>
    <scope>NUCLEOTIDE SEQUENCE [LARGE SCALE GENOMIC DNA]</scope>
    <source>
        <strain evidence="9">cv. HL8</strain>
    </source>
</reference>
<dbReference type="PANTHER" id="PTHR19317">
    <property type="entry name" value="PRENYLATED RAB ACCEPTOR 1-RELATED"/>
    <property type="match status" value="1"/>
</dbReference>
<dbReference type="AlphaFoldDB" id="A0AAW0M5K8"/>
<feature type="non-terminal residue" evidence="8">
    <location>
        <position position="1"/>
    </location>
</feature>
<evidence type="ECO:0000313" key="8">
    <source>
        <dbReference type="EMBL" id="KAK7859143.1"/>
    </source>
</evidence>
<organism evidence="8 9">
    <name type="scientific">Quercus suber</name>
    <name type="common">Cork oak</name>
    <dbReference type="NCBI Taxonomy" id="58331"/>
    <lineage>
        <taxon>Eukaryota</taxon>
        <taxon>Viridiplantae</taxon>
        <taxon>Streptophyta</taxon>
        <taxon>Embryophyta</taxon>
        <taxon>Tracheophyta</taxon>
        <taxon>Spermatophyta</taxon>
        <taxon>Magnoliopsida</taxon>
        <taxon>eudicotyledons</taxon>
        <taxon>Gunneridae</taxon>
        <taxon>Pentapetalae</taxon>
        <taxon>rosids</taxon>
        <taxon>fabids</taxon>
        <taxon>Fagales</taxon>
        <taxon>Fagaceae</taxon>
        <taxon>Quercus</taxon>
    </lineage>
</organism>
<keyword evidence="4 7" id="KW-0812">Transmembrane</keyword>
<accession>A0AAW0M5K8</accession>
<comment type="caution">
    <text evidence="7">Lacks conserved residue(s) required for the propagation of feature annotation.</text>
</comment>
<comment type="caution">
    <text evidence="8">The sequence shown here is derived from an EMBL/GenBank/DDBJ whole genome shotgun (WGS) entry which is preliminary data.</text>
</comment>
<dbReference type="Proteomes" id="UP000237347">
    <property type="component" value="Unassembled WGS sequence"/>
</dbReference>
<feature type="transmembrane region" description="Helical" evidence="7">
    <location>
        <begin position="35"/>
        <end position="62"/>
    </location>
</feature>
<evidence type="ECO:0000313" key="9">
    <source>
        <dbReference type="Proteomes" id="UP000237347"/>
    </source>
</evidence>
<dbReference type="Pfam" id="PF03208">
    <property type="entry name" value="PRA1"/>
    <property type="match status" value="1"/>
</dbReference>
<evidence type="ECO:0000256" key="2">
    <source>
        <dbReference type="ARBA" id="ARBA00004127"/>
    </source>
</evidence>
<evidence type="ECO:0000256" key="5">
    <source>
        <dbReference type="ARBA" id="ARBA00022989"/>
    </source>
</evidence>
<name>A0AAW0M5K8_QUESU</name>
<dbReference type="GO" id="GO:0016192">
    <property type="term" value="P:vesicle-mediated transport"/>
    <property type="evidence" value="ECO:0007669"/>
    <property type="project" value="TreeGrafter"/>
</dbReference>
<dbReference type="EMBL" id="PKMF04000015">
    <property type="protein sequence ID" value="KAK7859143.1"/>
    <property type="molecule type" value="Genomic_DNA"/>
</dbReference>
<keyword evidence="9" id="KW-1185">Reference proteome</keyword>
<dbReference type="GO" id="GO:0016020">
    <property type="term" value="C:membrane"/>
    <property type="evidence" value="ECO:0007669"/>
    <property type="project" value="UniProtKB-SubCell"/>
</dbReference>
<gene>
    <name evidence="8" type="primary">PRA1B2_1</name>
    <name evidence="8" type="ORF">CFP56_008691</name>
</gene>
<dbReference type="GO" id="GO:0005794">
    <property type="term" value="C:Golgi apparatus"/>
    <property type="evidence" value="ECO:0007669"/>
    <property type="project" value="TreeGrafter"/>
</dbReference>
<protein>
    <recommendedName>
        <fullName evidence="7">PRA1 family protein</fullName>
    </recommendedName>
</protein>
<evidence type="ECO:0000256" key="4">
    <source>
        <dbReference type="ARBA" id="ARBA00022692"/>
    </source>
</evidence>
<dbReference type="PANTHER" id="PTHR19317:SF0">
    <property type="entry name" value="PRENYLATED RAB ACCEPTOR PROTEIN 1"/>
    <property type="match status" value="1"/>
</dbReference>
<keyword evidence="6 7" id="KW-0472">Membrane</keyword>
<comment type="function">
    <text evidence="1 7">May be involved in both secretory and endocytic intracellular trafficking in the endosomal/prevacuolar compartments.</text>
</comment>
<evidence type="ECO:0000256" key="6">
    <source>
        <dbReference type="ARBA" id="ARBA00023136"/>
    </source>
</evidence>
<comment type="similarity">
    <text evidence="3 7">Belongs to the PRA1 family.</text>
</comment>
<evidence type="ECO:0000256" key="3">
    <source>
        <dbReference type="ARBA" id="ARBA00006483"/>
    </source>
</evidence>
<sequence>LSPLLAYLSLSSLPRLYDQPLVILGRTFFDCEIGLLLLTVIVIFPTTVGSFLISMLMLGLAIMCAHDAFRVQEDLFLDDQELANSVVLSFLGSIAFSTTTRVKPSGSNA</sequence>
<proteinExistence type="inferred from homology"/>
<keyword evidence="5 7" id="KW-1133">Transmembrane helix</keyword>
<evidence type="ECO:0000256" key="1">
    <source>
        <dbReference type="ARBA" id="ARBA00002501"/>
    </source>
</evidence>